<name>A0A644V354_9ZZZZ</name>
<accession>A0A644V354</accession>
<proteinExistence type="predicted"/>
<comment type="caution">
    <text evidence="1">The sequence shown here is derived from an EMBL/GenBank/DDBJ whole genome shotgun (WGS) entry which is preliminary data.</text>
</comment>
<organism evidence="1">
    <name type="scientific">bioreactor metagenome</name>
    <dbReference type="NCBI Taxonomy" id="1076179"/>
    <lineage>
        <taxon>unclassified sequences</taxon>
        <taxon>metagenomes</taxon>
        <taxon>ecological metagenomes</taxon>
    </lineage>
</organism>
<sequence length="82" mass="9510">MPRCGYLEAATSKRTVLVSCRKIRDEYWRPGAEQSLCCGDEQRYPYGAKGEHNVPDHRDIALQAQIRHRGEFFDIMQRLAGR</sequence>
<reference evidence="1" key="1">
    <citation type="submission" date="2019-08" db="EMBL/GenBank/DDBJ databases">
        <authorList>
            <person name="Kucharzyk K."/>
            <person name="Murdoch R.W."/>
            <person name="Higgins S."/>
            <person name="Loffler F."/>
        </authorList>
    </citation>
    <scope>NUCLEOTIDE SEQUENCE</scope>
</reference>
<dbReference type="EMBL" id="VSSQ01000206">
    <property type="protein sequence ID" value="MPL85475.1"/>
    <property type="molecule type" value="Genomic_DNA"/>
</dbReference>
<protein>
    <submittedName>
        <fullName evidence="1">Uncharacterized protein</fullName>
    </submittedName>
</protein>
<gene>
    <name evidence="1" type="ORF">SDC9_31444</name>
</gene>
<dbReference type="AlphaFoldDB" id="A0A644V354"/>
<evidence type="ECO:0000313" key="1">
    <source>
        <dbReference type="EMBL" id="MPL85475.1"/>
    </source>
</evidence>